<dbReference type="Pfam" id="PF20637">
    <property type="entry name" value="ATG5_HBR"/>
    <property type="match status" value="1"/>
</dbReference>
<dbReference type="InterPro" id="IPR048940">
    <property type="entry name" value="ATG5_HBR"/>
</dbReference>
<feature type="compositionally biased region" description="Basic and acidic residues" evidence="7">
    <location>
        <begin position="361"/>
        <end position="371"/>
    </location>
</feature>
<feature type="domain" description="Autophagy protein ATG5 alpha-helical bundle region" evidence="9">
    <location>
        <begin position="529"/>
        <end position="583"/>
    </location>
</feature>
<reference evidence="11" key="1">
    <citation type="submission" date="2020-03" db="EMBL/GenBank/DDBJ databases">
        <title>Draft Genome Sequence of Cylindrodendrum hubeiense.</title>
        <authorList>
            <person name="Buettner E."/>
            <person name="Kellner H."/>
        </authorList>
    </citation>
    <scope>NUCLEOTIDE SEQUENCE</scope>
    <source>
        <strain evidence="11">IHI 201604</strain>
    </source>
</reference>
<comment type="function">
    <text evidence="6">Involved in cytoplasm to vacuole transport (Cvt) and autophagic vesicle formation.</text>
</comment>
<sequence length="692" mass="73504">MSSLVNKVKEALHSDKSSQPEGTHGPHSTRTANAADPRIDSDRDHRAAHHGVAGETHTGTGNYTTGSGNYGTTGGANHGTDSRPFTTTDGPATKTDGPHNSNLLNKADPRVDSDRDHSRNLGANPHGTFGTGAYNVSDTTHTGALGNTGTLGGNNVRTHDTTTHTGGYSGGIPEGAAGQHNSRIANAADPRIDSDLDGSRTVGGNTGTHTGAHTGTHTGTHTGSHGHTGPGAFGSSTTTHGTATHGTAHTGGLGTSTNTHNTTTNTAGAYGSGPAPNTVGPHKSDMANKLDPRVDSNLDGSKTYGGDKTFNRSNNTSSAYAHKDPTDAAQVPPSVMQQHIGAPTVAHDDHSHDRVRRHSVSHQEDHRERRPSALKAAGLPILKVVGGLILSAHAPPGYPRPFRHYQVSAFIIHNRHNVPARNTTYTTLSLHNAQAIMSSPIPQTLWNARIPLIITHPASPTSPFITSIPRFSYLALLLPRLSTFFDSPCSSFHFEDVQLRNLAVGLLVDLYQPPLPWRLTVNEGIGWDIADTFLNCVKEADFIRNGNANQIMKMSKDHTTQLWNSVIDNDHAGFNRINTRLLNAPTALKHVPIRIYVPSSSPAHDSSPAPSEPGSFKVVQALVQANTSVRKPKSLGQALKDLLPGLFPSSRDPILAKVLMHGAAVPFEAPLEELMREASYPDGWLCLVVIVL</sequence>
<dbReference type="GO" id="GO:0005776">
    <property type="term" value="C:autophagosome"/>
    <property type="evidence" value="ECO:0007669"/>
    <property type="project" value="TreeGrafter"/>
</dbReference>
<dbReference type="PANTHER" id="PTHR13040:SF2">
    <property type="entry name" value="AUTOPHAGY PROTEIN 5"/>
    <property type="match status" value="1"/>
</dbReference>
<evidence type="ECO:0000256" key="4">
    <source>
        <dbReference type="ARBA" id="ARBA00022843"/>
    </source>
</evidence>
<dbReference type="GO" id="GO:0061908">
    <property type="term" value="C:phagophore"/>
    <property type="evidence" value="ECO:0007669"/>
    <property type="project" value="TreeGrafter"/>
</dbReference>
<dbReference type="GO" id="GO:0034045">
    <property type="term" value="C:phagophore assembly site membrane"/>
    <property type="evidence" value="ECO:0007669"/>
    <property type="project" value="UniProtKB-SubCell"/>
</dbReference>
<feature type="domain" description="Autophagy protein ATG5 UblB" evidence="8">
    <location>
        <begin position="590"/>
        <end position="689"/>
    </location>
</feature>
<dbReference type="GO" id="GO:0044233">
    <property type="term" value="C:mitochondria-associated endoplasmic reticulum membrane contact site"/>
    <property type="evidence" value="ECO:0007669"/>
    <property type="project" value="TreeGrafter"/>
</dbReference>
<keyword evidence="12" id="KW-1185">Reference proteome</keyword>
<keyword evidence="6" id="KW-0472">Membrane</keyword>
<dbReference type="Gene3D" id="1.10.246.190">
    <property type="entry name" value="Autophagy protein Apg5, helix rich domain"/>
    <property type="match status" value="1"/>
</dbReference>
<comment type="caution">
    <text evidence="11">The sequence shown here is derived from an EMBL/GenBank/DDBJ whole genome shotgun (WGS) entry which is preliminary data.</text>
</comment>
<feature type="compositionally biased region" description="Basic and acidic residues" evidence="7">
    <location>
        <begin position="7"/>
        <end position="18"/>
    </location>
</feature>
<comment type="subcellular location">
    <subcellularLocation>
        <location evidence="1 6">Preautophagosomal structure membrane</location>
        <topology evidence="1 6">Peripheral membrane protein</topology>
    </subcellularLocation>
</comment>
<dbReference type="Pfam" id="PF04106">
    <property type="entry name" value="ATG5_UblB"/>
    <property type="match status" value="1"/>
</dbReference>
<dbReference type="InterPro" id="IPR042526">
    <property type="entry name" value="Atg5_HR"/>
</dbReference>
<feature type="domain" description="Autophagy protein ATG5 UblA" evidence="10">
    <location>
        <begin position="445"/>
        <end position="522"/>
    </location>
</feature>
<dbReference type="InterPro" id="IPR048939">
    <property type="entry name" value="ATG5_UblA"/>
</dbReference>
<dbReference type="GO" id="GO:0034727">
    <property type="term" value="P:piecemeal microautophagy of the nucleus"/>
    <property type="evidence" value="ECO:0007669"/>
    <property type="project" value="TreeGrafter"/>
</dbReference>
<gene>
    <name evidence="11" type="ORF">G7Z17_g5338</name>
</gene>
<dbReference type="GO" id="GO:0006995">
    <property type="term" value="P:cellular response to nitrogen starvation"/>
    <property type="evidence" value="ECO:0007669"/>
    <property type="project" value="TreeGrafter"/>
</dbReference>
<dbReference type="AlphaFoldDB" id="A0A9P5LG97"/>
<feature type="region of interest" description="Disordered" evidence="7">
    <location>
        <begin position="1"/>
        <end position="332"/>
    </location>
</feature>
<feature type="region of interest" description="Disordered" evidence="7">
    <location>
        <begin position="344"/>
        <end position="372"/>
    </location>
</feature>
<feature type="compositionally biased region" description="Low complexity" evidence="7">
    <location>
        <begin position="233"/>
        <end position="248"/>
    </location>
</feature>
<name>A0A9P5LG97_9HYPO</name>
<proteinExistence type="inferred from homology"/>
<evidence type="ECO:0000259" key="10">
    <source>
        <dbReference type="Pfam" id="PF20638"/>
    </source>
</evidence>
<feature type="compositionally biased region" description="Low complexity" evidence="7">
    <location>
        <begin position="56"/>
        <end position="67"/>
    </location>
</feature>
<accession>A0A9P5LG97</accession>
<evidence type="ECO:0000256" key="2">
    <source>
        <dbReference type="ARBA" id="ARBA00006910"/>
    </source>
</evidence>
<feature type="compositionally biased region" description="Gly residues" evidence="7">
    <location>
        <begin position="68"/>
        <end position="77"/>
    </location>
</feature>
<keyword evidence="4 6" id="KW-0832">Ubl conjugation</keyword>
<feature type="compositionally biased region" description="Basic and acidic residues" evidence="7">
    <location>
        <begin position="282"/>
        <end position="296"/>
    </location>
</feature>
<dbReference type="GO" id="GO:0000422">
    <property type="term" value="P:autophagy of mitochondrion"/>
    <property type="evidence" value="ECO:0007669"/>
    <property type="project" value="TreeGrafter"/>
</dbReference>
<evidence type="ECO:0000256" key="5">
    <source>
        <dbReference type="ARBA" id="ARBA00023006"/>
    </source>
</evidence>
<feature type="compositionally biased region" description="Polar residues" evidence="7">
    <location>
        <begin position="19"/>
        <end position="32"/>
    </location>
</feature>
<evidence type="ECO:0000313" key="12">
    <source>
        <dbReference type="Proteomes" id="UP000722485"/>
    </source>
</evidence>
<dbReference type="GO" id="GO:0034274">
    <property type="term" value="C:Atg12-Atg5-Atg16 complex"/>
    <property type="evidence" value="ECO:0007669"/>
    <property type="project" value="TreeGrafter"/>
</dbReference>
<evidence type="ECO:0000313" key="11">
    <source>
        <dbReference type="EMBL" id="KAF7550996.1"/>
    </source>
</evidence>
<keyword evidence="3 6" id="KW-1017">Isopeptide bond</keyword>
<evidence type="ECO:0000259" key="9">
    <source>
        <dbReference type="Pfam" id="PF20637"/>
    </source>
</evidence>
<comment type="similarity">
    <text evidence="2 6">Belongs to the ATG5 family.</text>
</comment>
<dbReference type="InterPro" id="IPR042527">
    <property type="entry name" value="Atg5_UblA_dom_sf"/>
</dbReference>
<evidence type="ECO:0000256" key="7">
    <source>
        <dbReference type="SAM" id="MobiDB-lite"/>
    </source>
</evidence>
<organism evidence="11 12">
    <name type="scientific">Cylindrodendrum hubeiense</name>
    <dbReference type="NCBI Taxonomy" id="595255"/>
    <lineage>
        <taxon>Eukaryota</taxon>
        <taxon>Fungi</taxon>
        <taxon>Dikarya</taxon>
        <taxon>Ascomycota</taxon>
        <taxon>Pezizomycotina</taxon>
        <taxon>Sordariomycetes</taxon>
        <taxon>Hypocreomycetidae</taxon>
        <taxon>Hypocreales</taxon>
        <taxon>Nectriaceae</taxon>
        <taxon>Cylindrodendrum</taxon>
    </lineage>
</organism>
<dbReference type="GO" id="GO:0019776">
    <property type="term" value="F:Atg8-family ligase activity"/>
    <property type="evidence" value="ECO:0007669"/>
    <property type="project" value="TreeGrafter"/>
</dbReference>
<feature type="compositionally biased region" description="Basic and acidic residues" evidence="7">
    <location>
        <begin position="107"/>
        <end position="119"/>
    </location>
</feature>
<dbReference type="Gene3D" id="3.10.20.620">
    <property type="match status" value="1"/>
</dbReference>
<evidence type="ECO:0000256" key="3">
    <source>
        <dbReference type="ARBA" id="ARBA00022499"/>
    </source>
</evidence>
<evidence type="ECO:0000259" key="8">
    <source>
        <dbReference type="Pfam" id="PF04106"/>
    </source>
</evidence>
<feature type="compositionally biased region" description="Low complexity" evidence="7">
    <location>
        <begin position="139"/>
        <end position="148"/>
    </location>
</feature>
<dbReference type="Proteomes" id="UP000722485">
    <property type="component" value="Unassembled WGS sequence"/>
</dbReference>
<keyword evidence="6" id="KW-0813">Transport</keyword>
<dbReference type="Gene3D" id="3.10.20.90">
    <property type="entry name" value="Phosphatidylinositol 3-kinase Catalytic Subunit, Chain A, domain 1"/>
    <property type="match status" value="1"/>
</dbReference>
<comment type="subunit">
    <text evidence="6">Conjugated with ATG12.</text>
</comment>
<protein>
    <recommendedName>
        <fullName evidence="6">Autophagy protein 5</fullName>
    </recommendedName>
</protein>
<dbReference type="EMBL" id="JAANBB010000087">
    <property type="protein sequence ID" value="KAF7550996.1"/>
    <property type="molecule type" value="Genomic_DNA"/>
</dbReference>
<evidence type="ECO:0000256" key="1">
    <source>
        <dbReference type="ARBA" id="ARBA00004623"/>
    </source>
</evidence>
<dbReference type="InterPro" id="IPR048318">
    <property type="entry name" value="ATG5_UblB"/>
</dbReference>
<dbReference type="InterPro" id="IPR007239">
    <property type="entry name" value="Atg5"/>
</dbReference>
<dbReference type="Pfam" id="PF20638">
    <property type="entry name" value="ATG5_UblA"/>
    <property type="match status" value="1"/>
</dbReference>
<dbReference type="PANTHER" id="PTHR13040">
    <property type="entry name" value="AUTOPHAGY PROTEIN 5"/>
    <property type="match status" value="1"/>
</dbReference>
<evidence type="ECO:0000256" key="6">
    <source>
        <dbReference type="RuleBase" id="RU361202"/>
    </source>
</evidence>
<feature type="compositionally biased region" description="Low complexity" evidence="7">
    <location>
        <begin position="255"/>
        <end position="273"/>
    </location>
</feature>
<feature type="compositionally biased region" description="Low complexity" evidence="7">
    <location>
        <begin position="207"/>
        <end position="225"/>
    </location>
</feature>
<dbReference type="OrthoDB" id="272162at2759"/>
<keyword evidence="5 6" id="KW-0072">Autophagy</keyword>